<feature type="transmembrane region" description="Helical" evidence="1">
    <location>
        <begin position="273"/>
        <end position="294"/>
    </location>
</feature>
<dbReference type="Proteomes" id="UP000323930">
    <property type="component" value="Unassembled WGS sequence"/>
</dbReference>
<dbReference type="EMBL" id="VSDQ01000718">
    <property type="protein sequence ID" value="TYA71841.1"/>
    <property type="molecule type" value="Genomic_DNA"/>
</dbReference>
<accession>A0A5D0HKJ7</accession>
<dbReference type="AlphaFoldDB" id="A0A5D0HKJ7"/>
<sequence length="359" mass="41638">MQNPQQVCKNCEKLFDKDFRFCPHCGQQAREKLTVGVLFYNTISNYFSFDARFFKSFLPLMLKPGYLAKKFIEGKRLLYLHPAQLYLFVSVVFFFLMSTMVVRDNVQNIDKALKNAKIKPLIINDTLKAEAEKVIDSIKFDSVLKPIIDQRIPGLNDQHIQAIDSLIKNRAKEDSNAQLDFGYNTKIIDSLVAIEAPEDEIYKAMGMSEDASALTRKFYAQTLKFQKHRNGGQIFQAVYDTIPISLFILLPIFALILKLFYRKRGTYAHHLVFSFYYFSFLFTVFSLILIVDYFIDLPGALEFLIVLSTFIYLFIAIKKFYGRSWITSFIKTSVITFLYLSFVVPIALIILFIVGFLFY</sequence>
<keyword evidence="3" id="KW-1185">Reference proteome</keyword>
<proteinExistence type="predicted"/>
<reference evidence="2 3" key="1">
    <citation type="submission" date="2019-08" db="EMBL/GenBank/DDBJ databases">
        <title>Seonamhaeicola sediminis sp. nov., isolated from marine sediment.</title>
        <authorList>
            <person name="Cao W.R."/>
        </authorList>
    </citation>
    <scope>NUCLEOTIDE SEQUENCE [LARGE SCALE GENOMIC DNA]</scope>
    <source>
        <strain evidence="2 3">B011</strain>
    </source>
</reference>
<organism evidence="2 3">
    <name type="scientific">Seonamhaeicola marinus</name>
    <dbReference type="NCBI Taxonomy" id="1912246"/>
    <lineage>
        <taxon>Bacteria</taxon>
        <taxon>Pseudomonadati</taxon>
        <taxon>Bacteroidota</taxon>
        <taxon>Flavobacteriia</taxon>
        <taxon>Flavobacteriales</taxon>
        <taxon>Flavobacteriaceae</taxon>
    </lineage>
</organism>
<gene>
    <name evidence="2" type="ORF">FUA24_20025</name>
</gene>
<keyword evidence="1" id="KW-0472">Membrane</keyword>
<keyword evidence="1" id="KW-1133">Transmembrane helix</keyword>
<dbReference type="Pfam" id="PF12412">
    <property type="entry name" value="DUF3667"/>
    <property type="match status" value="1"/>
</dbReference>
<evidence type="ECO:0000256" key="1">
    <source>
        <dbReference type="SAM" id="Phobius"/>
    </source>
</evidence>
<protein>
    <submittedName>
        <fullName evidence="2">DUF3667 domain-containing protein</fullName>
    </submittedName>
</protein>
<dbReference type="InterPro" id="IPR022134">
    <property type="entry name" value="DUF3667"/>
</dbReference>
<feature type="transmembrane region" description="Helical" evidence="1">
    <location>
        <begin position="300"/>
        <end position="317"/>
    </location>
</feature>
<feature type="transmembrane region" description="Helical" evidence="1">
    <location>
        <begin position="242"/>
        <end position="261"/>
    </location>
</feature>
<evidence type="ECO:0000313" key="2">
    <source>
        <dbReference type="EMBL" id="TYA71841.1"/>
    </source>
</evidence>
<keyword evidence="1" id="KW-0812">Transmembrane</keyword>
<dbReference type="OrthoDB" id="1143019at2"/>
<evidence type="ECO:0000313" key="3">
    <source>
        <dbReference type="Proteomes" id="UP000323930"/>
    </source>
</evidence>
<feature type="transmembrane region" description="Helical" evidence="1">
    <location>
        <begin position="337"/>
        <end position="358"/>
    </location>
</feature>
<feature type="transmembrane region" description="Helical" evidence="1">
    <location>
        <begin position="85"/>
        <end position="102"/>
    </location>
</feature>
<comment type="caution">
    <text evidence="2">The sequence shown here is derived from an EMBL/GenBank/DDBJ whole genome shotgun (WGS) entry which is preliminary data.</text>
</comment>
<name>A0A5D0HKJ7_9FLAO</name>
<dbReference type="RefSeq" id="WP_148544828.1">
    <property type="nucleotide sequence ID" value="NZ_VSDQ01000718.1"/>
</dbReference>